<name>A0AAE4DYH6_9ENTR</name>
<evidence type="ECO:0000313" key="2">
    <source>
        <dbReference type="EMBL" id="MDR9947554.1"/>
    </source>
</evidence>
<keyword evidence="1" id="KW-0732">Signal</keyword>
<dbReference type="RefSeq" id="WP_224752988.1">
    <property type="nucleotide sequence ID" value="NZ_JACWFD010000009.1"/>
</dbReference>
<sequence length="67" mass="7272">MKKHNVIAIAALTAMSFQVFAATPFSMTSPDISGERRLAPQQVFEGFGCHGGNTSPQLAWKNPPARR</sequence>
<comment type="caution">
    <text evidence="2">The sequence shown here is derived from an EMBL/GenBank/DDBJ whole genome shotgun (WGS) entry which is preliminary data.</text>
</comment>
<dbReference type="Proteomes" id="UP001185068">
    <property type="component" value="Unassembled WGS sequence"/>
</dbReference>
<proteinExistence type="predicted"/>
<dbReference type="Gene3D" id="3.90.280.10">
    <property type="entry name" value="PEBP-like"/>
    <property type="match status" value="1"/>
</dbReference>
<accession>A0AAE4DYH6</accession>
<dbReference type="InterPro" id="IPR036610">
    <property type="entry name" value="PEBP-like_sf"/>
</dbReference>
<feature type="signal peptide" evidence="1">
    <location>
        <begin position="1"/>
        <end position="21"/>
    </location>
</feature>
<dbReference type="EMBL" id="JALLIR010000001">
    <property type="protein sequence ID" value="MDR9947554.1"/>
    <property type="molecule type" value="Genomic_DNA"/>
</dbReference>
<organism evidence="2 3">
    <name type="scientific">Enterobacter sichuanensis</name>
    <dbReference type="NCBI Taxonomy" id="2071710"/>
    <lineage>
        <taxon>Bacteria</taxon>
        <taxon>Pseudomonadati</taxon>
        <taxon>Pseudomonadota</taxon>
        <taxon>Gammaproteobacteria</taxon>
        <taxon>Enterobacterales</taxon>
        <taxon>Enterobacteriaceae</taxon>
        <taxon>Enterobacter</taxon>
        <taxon>Enterobacter cloacae complex</taxon>
    </lineage>
</organism>
<protein>
    <recommendedName>
        <fullName evidence="4">Kinase inhibitor</fullName>
    </recommendedName>
</protein>
<feature type="chain" id="PRO_5041994633" description="Kinase inhibitor" evidence="1">
    <location>
        <begin position="22"/>
        <end position="67"/>
    </location>
</feature>
<evidence type="ECO:0008006" key="4">
    <source>
        <dbReference type="Google" id="ProtNLM"/>
    </source>
</evidence>
<dbReference type="SUPFAM" id="SSF49777">
    <property type="entry name" value="PEBP-like"/>
    <property type="match status" value="1"/>
</dbReference>
<evidence type="ECO:0000256" key="1">
    <source>
        <dbReference type="SAM" id="SignalP"/>
    </source>
</evidence>
<evidence type="ECO:0000313" key="3">
    <source>
        <dbReference type="Proteomes" id="UP001185068"/>
    </source>
</evidence>
<dbReference type="AlphaFoldDB" id="A0AAE4DYH6"/>
<gene>
    <name evidence="2" type="ORF">MX989_15855</name>
</gene>
<reference evidence="2" key="1">
    <citation type="submission" date="2022-11" db="EMBL/GenBank/DDBJ databases">
        <title>blaNDM-1 and qnrB1 co-producing ST413 Enterobacter.</title>
        <authorList>
            <person name="Halder G."/>
            <person name="Chaudhuri B."/>
            <person name="Dutta S."/>
        </authorList>
    </citation>
    <scope>NUCLEOTIDE SEQUENCE</scope>
    <source>
        <strain evidence="2">PEER684</strain>
    </source>
</reference>